<keyword evidence="2" id="KW-1185">Reference proteome</keyword>
<organism evidence="1 2">
    <name type="scientific">Dioscorea alata</name>
    <name type="common">Purple yam</name>
    <dbReference type="NCBI Taxonomy" id="55571"/>
    <lineage>
        <taxon>Eukaryota</taxon>
        <taxon>Viridiplantae</taxon>
        <taxon>Streptophyta</taxon>
        <taxon>Embryophyta</taxon>
        <taxon>Tracheophyta</taxon>
        <taxon>Spermatophyta</taxon>
        <taxon>Magnoliopsida</taxon>
        <taxon>Liliopsida</taxon>
        <taxon>Dioscoreales</taxon>
        <taxon>Dioscoreaceae</taxon>
        <taxon>Dioscorea</taxon>
    </lineage>
</organism>
<sequence length="150" mass="16833">MARVLSQRLLPFRLVNRRGLCSGHPAKPLLVEVDLGTAGNEKSGSDVETFIRQQLEEAMRLMLILRATPDWLPFRPGFSFWVPPLSCRSLSRLREFAGMASDSMITEEKLSFFSGRGWPSSSYFIDGGPPHQVNENSENGTIESDDDEED</sequence>
<evidence type="ECO:0000313" key="2">
    <source>
        <dbReference type="Proteomes" id="UP000827976"/>
    </source>
</evidence>
<evidence type="ECO:0000313" key="1">
    <source>
        <dbReference type="EMBL" id="KAH7671688.1"/>
    </source>
</evidence>
<reference evidence="2" key="1">
    <citation type="journal article" date="2022" name="Nat. Commun.">
        <title>Chromosome evolution and the genetic basis of agronomically important traits in greater yam.</title>
        <authorList>
            <person name="Bredeson J.V."/>
            <person name="Lyons J.B."/>
            <person name="Oniyinde I.O."/>
            <person name="Okereke N.R."/>
            <person name="Kolade O."/>
            <person name="Nnabue I."/>
            <person name="Nwadili C.O."/>
            <person name="Hribova E."/>
            <person name="Parker M."/>
            <person name="Nwogha J."/>
            <person name="Shu S."/>
            <person name="Carlson J."/>
            <person name="Kariba R."/>
            <person name="Muthemba S."/>
            <person name="Knop K."/>
            <person name="Barton G.J."/>
            <person name="Sherwood A.V."/>
            <person name="Lopez-Montes A."/>
            <person name="Asiedu R."/>
            <person name="Jamnadass R."/>
            <person name="Muchugi A."/>
            <person name="Goodstein D."/>
            <person name="Egesi C.N."/>
            <person name="Featherston J."/>
            <person name="Asfaw A."/>
            <person name="Simpson G.G."/>
            <person name="Dolezel J."/>
            <person name="Hendre P.S."/>
            <person name="Van Deynze A."/>
            <person name="Kumar P.L."/>
            <person name="Obidiegwu J.E."/>
            <person name="Bhattacharjee R."/>
            <person name="Rokhsar D.S."/>
        </authorList>
    </citation>
    <scope>NUCLEOTIDE SEQUENCE [LARGE SCALE GENOMIC DNA]</scope>
    <source>
        <strain evidence="2">cv. TDa95/00328</strain>
    </source>
</reference>
<name>A0ACB7VD44_DIOAL</name>
<protein>
    <submittedName>
        <fullName evidence="1">Uncharacterized protein</fullName>
    </submittedName>
</protein>
<gene>
    <name evidence="1" type="ORF">IHE45_09G003800</name>
</gene>
<accession>A0ACB7VD44</accession>
<dbReference type="Proteomes" id="UP000827976">
    <property type="component" value="Chromosome 9"/>
</dbReference>
<dbReference type="EMBL" id="CM037019">
    <property type="protein sequence ID" value="KAH7671688.1"/>
    <property type="molecule type" value="Genomic_DNA"/>
</dbReference>
<comment type="caution">
    <text evidence="1">The sequence shown here is derived from an EMBL/GenBank/DDBJ whole genome shotgun (WGS) entry which is preliminary data.</text>
</comment>
<proteinExistence type="predicted"/>